<evidence type="ECO:0000256" key="10">
    <source>
        <dbReference type="ARBA" id="ARBA00032163"/>
    </source>
</evidence>
<reference evidence="13" key="1">
    <citation type="journal article" date="2020" name="ISME J.">
        <title>Gammaproteobacteria mediating utilization of methyl-, sulfur- and petroleum organic compounds in deep ocean hydrothermal plumes.</title>
        <authorList>
            <person name="Zhou Z."/>
            <person name="Liu Y."/>
            <person name="Pan J."/>
            <person name="Cron B.R."/>
            <person name="Toner B.M."/>
            <person name="Anantharaman K."/>
            <person name="Breier J.A."/>
            <person name="Dick G.J."/>
            <person name="Li M."/>
        </authorList>
    </citation>
    <scope>NUCLEOTIDE SEQUENCE</scope>
    <source>
        <strain evidence="13">SZUA-1435</strain>
    </source>
</reference>
<dbReference type="PANTHER" id="PTHR11673">
    <property type="entry name" value="TRANSLATION INITIATION FACTOR 5A FAMILY MEMBER"/>
    <property type="match status" value="1"/>
</dbReference>
<proteinExistence type="inferred from homology"/>
<feature type="modified residue" description="Hypusine" evidence="11">
    <location>
        <position position="36"/>
    </location>
</feature>
<dbReference type="InterPro" id="IPR001884">
    <property type="entry name" value="IF5A-like"/>
</dbReference>
<dbReference type="InterPro" id="IPR012340">
    <property type="entry name" value="NA-bd_OB-fold"/>
</dbReference>
<dbReference type="Proteomes" id="UP000605805">
    <property type="component" value="Unassembled WGS sequence"/>
</dbReference>
<evidence type="ECO:0000256" key="9">
    <source>
        <dbReference type="ARBA" id="ARBA00032030"/>
    </source>
</evidence>
<dbReference type="InterPro" id="IPR008991">
    <property type="entry name" value="Translation_prot_SH3-like_sf"/>
</dbReference>
<dbReference type="GO" id="GO:0043022">
    <property type="term" value="F:ribosome binding"/>
    <property type="evidence" value="ECO:0007669"/>
    <property type="project" value="InterPro"/>
</dbReference>
<dbReference type="NCBIfam" id="NF003076">
    <property type="entry name" value="PRK03999.1"/>
    <property type="match status" value="1"/>
</dbReference>
<sequence length="132" mass="14621">MSVTYAELGDLKEGSYVIIDGEPCRVVEISRAKTGKHGSAKVHLVAIGLFSGSRKTLVGPVDQRIEVPIIEKRVGQVTALFDNLVQIMDLETYETFEVEKPNDPAIASKLAPGKEVEYWVVLGKRIIVRIRE</sequence>
<dbReference type="Gene3D" id="2.30.30.30">
    <property type="match status" value="1"/>
</dbReference>
<dbReference type="GO" id="GO:0003743">
    <property type="term" value="F:translation initiation factor activity"/>
    <property type="evidence" value="ECO:0007669"/>
    <property type="project" value="UniProtKB-UniRule"/>
</dbReference>
<dbReference type="GO" id="GO:0003746">
    <property type="term" value="F:translation elongation factor activity"/>
    <property type="evidence" value="ECO:0007669"/>
    <property type="project" value="InterPro"/>
</dbReference>
<dbReference type="CDD" id="cd04467">
    <property type="entry name" value="S1_aIF5A"/>
    <property type="match status" value="1"/>
</dbReference>
<comment type="caution">
    <text evidence="13">The sequence shown here is derived from an EMBL/GenBank/DDBJ whole genome shotgun (WGS) entry which is preliminary data.</text>
</comment>
<evidence type="ECO:0000313" key="14">
    <source>
        <dbReference type="Proteomes" id="UP000605805"/>
    </source>
</evidence>
<dbReference type="EMBL" id="DQTV01000094">
    <property type="protein sequence ID" value="HIP57406.1"/>
    <property type="molecule type" value="Genomic_DNA"/>
</dbReference>
<dbReference type="InterPro" id="IPR020189">
    <property type="entry name" value="IF5A_C"/>
</dbReference>
<name>A0A832Z100_9CREN</name>
<dbReference type="GO" id="GO:0003723">
    <property type="term" value="F:RNA binding"/>
    <property type="evidence" value="ECO:0007669"/>
    <property type="project" value="InterPro"/>
</dbReference>
<dbReference type="GO" id="GO:0005737">
    <property type="term" value="C:cytoplasm"/>
    <property type="evidence" value="ECO:0007669"/>
    <property type="project" value="UniProtKB-SubCell"/>
</dbReference>
<accession>A0A832Z100</accession>
<dbReference type="PROSITE" id="PS00302">
    <property type="entry name" value="IF5A_HYPUSINE"/>
    <property type="match status" value="1"/>
</dbReference>
<evidence type="ECO:0000256" key="7">
    <source>
        <dbReference type="ARBA" id="ARBA00022917"/>
    </source>
</evidence>
<dbReference type="InterPro" id="IPR048670">
    <property type="entry name" value="IF5A-like_N"/>
</dbReference>
<feature type="domain" description="Translation initiation factor 5A C-terminal" evidence="12">
    <location>
        <begin position="69"/>
        <end position="131"/>
    </location>
</feature>
<gene>
    <name evidence="11" type="primary">eif5a</name>
    <name evidence="13" type="ORF">EYH02_05000</name>
</gene>
<dbReference type="SUPFAM" id="SSF50249">
    <property type="entry name" value="Nucleic acid-binding proteins"/>
    <property type="match status" value="1"/>
</dbReference>
<dbReference type="Pfam" id="PF21485">
    <property type="entry name" value="IF5A-like_N"/>
    <property type="match status" value="1"/>
</dbReference>
<comment type="subcellular location">
    <subcellularLocation>
        <location evidence="2 11">Cytoplasm</location>
    </subcellularLocation>
</comment>
<dbReference type="FunFam" id="2.30.30.30:FF:000038">
    <property type="entry name" value="Translation initiation factor 5A"/>
    <property type="match status" value="1"/>
</dbReference>
<evidence type="ECO:0000256" key="3">
    <source>
        <dbReference type="ARBA" id="ARBA00006016"/>
    </source>
</evidence>
<dbReference type="InterPro" id="IPR014722">
    <property type="entry name" value="Rib_uL2_dom2"/>
</dbReference>
<evidence type="ECO:0000256" key="8">
    <source>
        <dbReference type="ARBA" id="ARBA00023071"/>
    </source>
</evidence>
<keyword evidence="7 11" id="KW-0648">Protein biosynthesis</keyword>
<evidence type="ECO:0000259" key="12">
    <source>
        <dbReference type="SMART" id="SM01376"/>
    </source>
</evidence>
<comment type="function">
    <text evidence="1 11">Functions by promoting the formation of the first peptide bond.</text>
</comment>
<dbReference type="InterPro" id="IPR019769">
    <property type="entry name" value="Trans_elong_IF5A_hypusine_site"/>
</dbReference>
<comment type="similarity">
    <text evidence="3 11">Belongs to the eIF-5A family.</text>
</comment>
<keyword evidence="8 11" id="KW-0385">Hypusine</keyword>
<dbReference type="HAMAP" id="MF_00085">
    <property type="entry name" value="eIF_5A"/>
    <property type="match status" value="1"/>
</dbReference>
<dbReference type="InterPro" id="IPR022847">
    <property type="entry name" value="Transl_elong_IF5A_arc"/>
</dbReference>
<evidence type="ECO:0000256" key="2">
    <source>
        <dbReference type="ARBA" id="ARBA00004496"/>
    </source>
</evidence>
<evidence type="ECO:0000256" key="11">
    <source>
        <dbReference type="HAMAP-Rule" id="MF_00085"/>
    </source>
</evidence>
<dbReference type="AlphaFoldDB" id="A0A832Z100"/>
<organism evidence="13 14">
    <name type="scientific">Ignisphaera aggregans</name>
    <dbReference type="NCBI Taxonomy" id="334771"/>
    <lineage>
        <taxon>Archaea</taxon>
        <taxon>Thermoproteota</taxon>
        <taxon>Thermoprotei</taxon>
        <taxon>Desulfurococcales</taxon>
        <taxon>Desulfurococcaceae</taxon>
        <taxon>Ignisphaera</taxon>
    </lineage>
</organism>
<dbReference type="NCBIfam" id="TIGR00037">
    <property type="entry name" value="eIF_5A"/>
    <property type="match status" value="1"/>
</dbReference>
<evidence type="ECO:0000256" key="5">
    <source>
        <dbReference type="ARBA" id="ARBA00022490"/>
    </source>
</evidence>
<evidence type="ECO:0000256" key="1">
    <source>
        <dbReference type="ARBA" id="ARBA00003980"/>
    </source>
</evidence>
<keyword evidence="5 11" id="KW-0963">Cytoplasm</keyword>
<dbReference type="GO" id="GO:0045905">
    <property type="term" value="P:positive regulation of translational termination"/>
    <property type="evidence" value="ECO:0007669"/>
    <property type="project" value="InterPro"/>
</dbReference>
<protein>
    <recommendedName>
        <fullName evidence="4 11">Translation initiation factor 5A</fullName>
    </recommendedName>
    <alternativeName>
        <fullName evidence="10 11">Hypusine-containing protein</fullName>
    </alternativeName>
    <alternativeName>
        <fullName evidence="9 11">eIF-5A</fullName>
    </alternativeName>
</protein>
<dbReference type="Pfam" id="PF01287">
    <property type="entry name" value="eIF-5a"/>
    <property type="match status" value="1"/>
</dbReference>
<dbReference type="PIRSF" id="PIRSF003025">
    <property type="entry name" value="eIF5A"/>
    <property type="match status" value="1"/>
</dbReference>
<evidence type="ECO:0000256" key="6">
    <source>
        <dbReference type="ARBA" id="ARBA00022540"/>
    </source>
</evidence>
<keyword evidence="6 11" id="KW-0396">Initiation factor</keyword>
<dbReference type="SMART" id="SM01376">
    <property type="entry name" value="eIF-5a"/>
    <property type="match status" value="1"/>
</dbReference>
<evidence type="ECO:0000256" key="4">
    <source>
        <dbReference type="ARBA" id="ARBA00016327"/>
    </source>
</evidence>
<dbReference type="GO" id="GO:0045901">
    <property type="term" value="P:positive regulation of translational elongation"/>
    <property type="evidence" value="ECO:0007669"/>
    <property type="project" value="InterPro"/>
</dbReference>
<evidence type="ECO:0000313" key="13">
    <source>
        <dbReference type="EMBL" id="HIP57406.1"/>
    </source>
</evidence>
<dbReference type="Gene3D" id="2.40.50.140">
    <property type="entry name" value="Nucleic acid-binding proteins"/>
    <property type="match status" value="1"/>
</dbReference>
<dbReference type="SUPFAM" id="SSF50104">
    <property type="entry name" value="Translation proteins SH3-like domain"/>
    <property type="match status" value="1"/>
</dbReference>